<sequence length="219" mass="24087">METFERALWHAPHHQGTVASAPAALPAPRPLVAPRTSHPPARKAHLSALCCRTAQADSARRLHTTLVDRVPDSASARASRGQSILRTRGRYGWRAATRSHAAAQPCAKRQPGRRTATLACSCRAADPPCAVFAVSEADSLLVRLLLLLRRPWWAFVLTVKLLALEPQRQIQRKRFGVTLHRVGHVGVVRASRYDLFSALPLKPKIDARLSLPALEPIVQ</sequence>
<keyword evidence="2" id="KW-1185">Reference proteome</keyword>
<protein>
    <submittedName>
        <fullName evidence="1">Uncharacterized protein</fullName>
    </submittedName>
</protein>
<proteinExistence type="predicted"/>
<reference evidence="1 2" key="1">
    <citation type="submission" date="2016-12" db="EMBL/GenBank/DDBJ databases">
        <authorList>
            <person name="Song W.-J."/>
            <person name="Kurnit D.M."/>
        </authorList>
    </citation>
    <scope>NUCLEOTIDE SEQUENCE [LARGE SCALE GENOMIC DNA]</scope>
    <source>
        <strain evidence="1 2">STM7296</strain>
    </source>
</reference>
<dbReference type="Proteomes" id="UP000187012">
    <property type="component" value="Unassembled WGS sequence"/>
</dbReference>
<gene>
    <name evidence="1" type="ORF">BN2475_510048</name>
</gene>
<evidence type="ECO:0000313" key="2">
    <source>
        <dbReference type="Proteomes" id="UP000187012"/>
    </source>
</evidence>
<dbReference type="AlphaFoldDB" id="A0A1N7SC78"/>
<name>A0A1N7SC78_9BURK</name>
<evidence type="ECO:0000313" key="1">
    <source>
        <dbReference type="EMBL" id="SIT44976.1"/>
    </source>
</evidence>
<organism evidence="1 2">
    <name type="scientific">Paraburkholderia ribeironis</name>
    <dbReference type="NCBI Taxonomy" id="1247936"/>
    <lineage>
        <taxon>Bacteria</taxon>
        <taxon>Pseudomonadati</taxon>
        <taxon>Pseudomonadota</taxon>
        <taxon>Betaproteobacteria</taxon>
        <taxon>Burkholderiales</taxon>
        <taxon>Burkholderiaceae</taxon>
        <taxon>Paraburkholderia</taxon>
    </lineage>
</organism>
<dbReference type="EMBL" id="CYGX02000051">
    <property type="protein sequence ID" value="SIT44976.1"/>
    <property type="molecule type" value="Genomic_DNA"/>
</dbReference>
<accession>A0A1N7SC78</accession>